<keyword evidence="2" id="KW-1185">Reference proteome</keyword>
<dbReference type="Proteomes" id="UP000265520">
    <property type="component" value="Unassembled WGS sequence"/>
</dbReference>
<name>A0A392U1L2_9FABA</name>
<dbReference type="AlphaFoldDB" id="A0A392U1L2"/>
<evidence type="ECO:0000313" key="2">
    <source>
        <dbReference type="Proteomes" id="UP000265520"/>
    </source>
</evidence>
<protein>
    <submittedName>
        <fullName evidence="1">Uncharacterized protein</fullName>
    </submittedName>
</protein>
<comment type="caution">
    <text evidence="1">The sequence shown here is derived from an EMBL/GenBank/DDBJ whole genome shotgun (WGS) entry which is preliminary data.</text>
</comment>
<proteinExistence type="predicted"/>
<dbReference type="EMBL" id="LXQA010694044">
    <property type="protein sequence ID" value="MCI66360.1"/>
    <property type="molecule type" value="Genomic_DNA"/>
</dbReference>
<sequence>MSLTTGTKAPIIPKFSVPLVDVTPRTLVASTAAVPTLDFNDLHSYFPMSSRFQFILTTRPPWSTSVLNRNTLPT</sequence>
<reference evidence="1 2" key="1">
    <citation type="journal article" date="2018" name="Front. Plant Sci.">
        <title>Red Clover (Trifolium pratense) and Zigzag Clover (T. medium) - A Picture of Genomic Similarities and Differences.</title>
        <authorList>
            <person name="Dluhosova J."/>
            <person name="Istvanek J."/>
            <person name="Nedelnik J."/>
            <person name="Repkova J."/>
        </authorList>
    </citation>
    <scope>NUCLEOTIDE SEQUENCE [LARGE SCALE GENOMIC DNA]</scope>
    <source>
        <strain evidence="2">cv. 10/8</strain>
        <tissue evidence="1">Leaf</tissue>
    </source>
</reference>
<evidence type="ECO:0000313" key="1">
    <source>
        <dbReference type="EMBL" id="MCI66360.1"/>
    </source>
</evidence>
<accession>A0A392U1L2</accession>
<feature type="non-terminal residue" evidence="1">
    <location>
        <position position="74"/>
    </location>
</feature>
<organism evidence="1 2">
    <name type="scientific">Trifolium medium</name>
    <dbReference type="NCBI Taxonomy" id="97028"/>
    <lineage>
        <taxon>Eukaryota</taxon>
        <taxon>Viridiplantae</taxon>
        <taxon>Streptophyta</taxon>
        <taxon>Embryophyta</taxon>
        <taxon>Tracheophyta</taxon>
        <taxon>Spermatophyta</taxon>
        <taxon>Magnoliopsida</taxon>
        <taxon>eudicotyledons</taxon>
        <taxon>Gunneridae</taxon>
        <taxon>Pentapetalae</taxon>
        <taxon>rosids</taxon>
        <taxon>fabids</taxon>
        <taxon>Fabales</taxon>
        <taxon>Fabaceae</taxon>
        <taxon>Papilionoideae</taxon>
        <taxon>50 kb inversion clade</taxon>
        <taxon>NPAAA clade</taxon>
        <taxon>Hologalegina</taxon>
        <taxon>IRL clade</taxon>
        <taxon>Trifolieae</taxon>
        <taxon>Trifolium</taxon>
    </lineage>
</organism>